<evidence type="ECO:0000313" key="3">
    <source>
        <dbReference type="Proteomes" id="UP000018780"/>
    </source>
</evidence>
<dbReference type="InterPro" id="IPR015943">
    <property type="entry name" value="WD40/YVTN_repeat-like_dom_sf"/>
</dbReference>
<dbReference type="SUPFAM" id="SSF50969">
    <property type="entry name" value="YVTN repeat-like/Quinoprotein amine dehydrogenase"/>
    <property type="match status" value="1"/>
</dbReference>
<feature type="chain" id="PRO_5004783436" evidence="1">
    <location>
        <begin position="24"/>
        <end position="359"/>
    </location>
</feature>
<dbReference type="PROSITE" id="PS51318">
    <property type="entry name" value="TAT"/>
    <property type="match status" value="1"/>
</dbReference>
<dbReference type="PATRIC" id="fig|999552.6.peg.854"/>
<dbReference type="AlphaFoldDB" id="V9VQQ9"/>
<dbReference type="RefSeq" id="WP_024089153.1">
    <property type="nucleotide sequence ID" value="NC_023135.1"/>
</dbReference>
<reference evidence="2 3" key="1">
    <citation type="submission" date="2013-09" db="EMBL/GenBank/DDBJ databases">
        <authorList>
            <consortium name="DOE Joint Genome Institute"/>
            <person name="Klenk H.-P."/>
            <person name="Huntemann M."/>
            <person name="Han J."/>
            <person name="Chen A."/>
            <person name="Kyrpides N."/>
            <person name="Mavromatis K."/>
            <person name="Markowitz V."/>
            <person name="Palaniappan K."/>
            <person name="Ivanova N."/>
            <person name="Schaumberg A."/>
            <person name="Pati A."/>
            <person name="Liolios K."/>
            <person name="Nordberg H.P."/>
            <person name="Cantor M.N."/>
            <person name="Hua S.X."/>
            <person name="Woyke T."/>
        </authorList>
    </citation>
    <scope>NUCLEOTIDE SEQUENCE [LARGE SCALE GENOMIC DNA]</scope>
    <source>
        <strain evidence="2 3">DSM 14336</strain>
    </source>
</reference>
<dbReference type="Proteomes" id="UP000018780">
    <property type="component" value="Chromosome"/>
</dbReference>
<protein>
    <submittedName>
        <fullName evidence="2">Twin-arginine translocation pathway signal</fullName>
    </submittedName>
</protein>
<sequence length="359" mass="37840">MASRRGFLAGLLATGLAPQASWASAGSPAFLSAGKDASGAFLLAGLTEDGEILFRHPLPGRGHAAAAHPTRPEAVAFARRPGRFADVIDCRTGAAIARLEPPAGRHFYGHGTFSPDGARLFTTENDYENARGIIGVWDAADGYKRIGAFASGGIGPHDMLLRRDAPGLVIANGGIETHPGSGRAKLNLPDMRPNLSYLGFDGTLQDQMELPRVLHLNSIRHLAMRTDGTVGFAMQWQGDPGEILPVAGLHKPGNPPRLMADGDPRVLNLKSYGGSVAFLADGSKIGVTSPRGGVLQVMDTGTGVLLQEHRMTDVCGLAMSRAGFTASTGTGQFFGISASGMRRLHRSDLAWDNHLIPLV</sequence>
<evidence type="ECO:0000313" key="2">
    <source>
        <dbReference type="EMBL" id="AHD00034.1"/>
    </source>
</evidence>
<evidence type="ECO:0000256" key="1">
    <source>
        <dbReference type="SAM" id="SignalP"/>
    </source>
</evidence>
<proteinExistence type="predicted"/>
<accession>V9VQQ9</accession>
<dbReference type="InterPro" id="IPR011044">
    <property type="entry name" value="Quino_amine_DH_bsu"/>
</dbReference>
<dbReference type="InterPro" id="IPR008311">
    <property type="entry name" value="UCP028101"/>
</dbReference>
<feature type="signal peptide" evidence="1">
    <location>
        <begin position="1"/>
        <end position="23"/>
    </location>
</feature>
<organism evidence="2 3">
    <name type="scientific">Leisingera methylohalidivorans DSM 14336</name>
    <dbReference type="NCBI Taxonomy" id="999552"/>
    <lineage>
        <taxon>Bacteria</taxon>
        <taxon>Pseudomonadati</taxon>
        <taxon>Pseudomonadota</taxon>
        <taxon>Alphaproteobacteria</taxon>
        <taxon>Rhodobacterales</taxon>
        <taxon>Roseobacteraceae</taxon>
        <taxon>Leisingera</taxon>
    </lineage>
</organism>
<dbReference type="InterPro" id="IPR006311">
    <property type="entry name" value="TAT_signal"/>
</dbReference>
<dbReference type="PIRSF" id="PIRSF028101">
    <property type="entry name" value="UCP028101"/>
    <property type="match status" value="1"/>
</dbReference>
<dbReference type="STRING" id="999552.METH_04305"/>
<dbReference type="EMBL" id="CP006773">
    <property type="protein sequence ID" value="AHD00034.1"/>
    <property type="molecule type" value="Genomic_DNA"/>
</dbReference>
<dbReference type="HOGENOM" id="CLU_047398_0_0_5"/>
<dbReference type="Pfam" id="PF07433">
    <property type="entry name" value="DUF1513"/>
    <property type="match status" value="1"/>
</dbReference>
<keyword evidence="1" id="KW-0732">Signal</keyword>
<dbReference type="KEGG" id="lmd:METH_04305"/>
<dbReference type="OrthoDB" id="5624218at2"/>
<dbReference type="Gene3D" id="2.130.10.10">
    <property type="entry name" value="YVTN repeat-like/Quinoprotein amine dehydrogenase"/>
    <property type="match status" value="1"/>
</dbReference>
<name>V9VQQ9_9RHOB</name>
<gene>
    <name evidence="2" type="ORF">METH_04305</name>
</gene>
<keyword evidence="3" id="KW-1185">Reference proteome</keyword>